<evidence type="ECO:0000256" key="1">
    <source>
        <dbReference type="SAM" id="Phobius"/>
    </source>
</evidence>
<accession>A0A256G011</accession>
<comment type="caution">
    <text evidence="2">The sequence shown here is derived from an EMBL/GenBank/DDBJ whole genome shotgun (WGS) entry which is preliminary data.</text>
</comment>
<dbReference type="AlphaFoldDB" id="A0A256G011"/>
<keyword evidence="3" id="KW-1185">Reference proteome</keyword>
<dbReference type="Proteomes" id="UP000216188">
    <property type="component" value="Unassembled WGS sequence"/>
</dbReference>
<reference evidence="2 3" key="1">
    <citation type="submission" date="2017-07" db="EMBL/GenBank/DDBJ databases">
        <title>Phylogenetic study on the rhizospheric bacterium Ochrobactrum sp. A44.</title>
        <authorList>
            <person name="Krzyzanowska D.M."/>
            <person name="Ossowicki A."/>
            <person name="Rajewska M."/>
            <person name="Maciag T."/>
            <person name="Kaczynski Z."/>
            <person name="Czerwicka M."/>
            <person name="Jafra S."/>
        </authorList>
    </citation>
    <scope>NUCLEOTIDE SEQUENCE [LARGE SCALE GENOMIC DNA]</scope>
    <source>
        <strain evidence="2 3">CCUG 30717</strain>
    </source>
</reference>
<dbReference type="EMBL" id="NNRM01000053">
    <property type="protein sequence ID" value="OYR20368.1"/>
    <property type="molecule type" value="Genomic_DNA"/>
</dbReference>
<keyword evidence="1" id="KW-0812">Transmembrane</keyword>
<proteinExistence type="predicted"/>
<protein>
    <submittedName>
        <fullName evidence="2">Putative membrane protein</fullName>
    </submittedName>
</protein>
<evidence type="ECO:0000313" key="3">
    <source>
        <dbReference type="Proteomes" id="UP000216188"/>
    </source>
</evidence>
<keyword evidence="1" id="KW-1133">Transmembrane helix</keyword>
<keyword evidence="1" id="KW-0472">Membrane</keyword>
<sequence>MGWPMTYPRFPTLATSAPVWLIGSIILLAMMIVIQLTH</sequence>
<evidence type="ECO:0000313" key="2">
    <source>
        <dbReference type="EMBL" id="OYR20368.1"/>
    </source>
</evidence>
<feature type="transmembrane region" description="Helical" evidence="1">
    <location>
        <begin position="20"/>
        <end position="37"/>
    </location>
</feature>
<organism evidence="2 3">
    <name type="scientific">Brucella pseudogrignonensis</name>
    <dbReference type="NCBI Taxonomy" id="419475"/>
    <lineage>
        <taxon>Bacteria</taxon>
        <taxon>Pseudomonadati</taxon>
        <taxon>Pseudomonadota</taxon>
        <taxon>Alphaproteobacteria</taxon>
        <taxon>Hyphomicrobiales</taxon>
        <taxon>Brucellaceae</taxon>
        <taxon>Brucella/Ochrobactrum group</taxon>
        <taxon>Brucella</taxon>
    </lineage>
</organism>
<gene>
    <name evidence="2" type="ORF">CEV34_5615</name>
</gene>
<name>A0A256G011_9HYPH</name>